<protein>
    <submittedName>
        <fullName evidence="1">Uncharacterized protein</fullName>
    </submittedName>
</protein>
<dbReference type="EMBL" id="PFQB01000129">
    <property type="protein sequence ID" value="PJA12075.1"/>
    <property type="molecule type" value="Genomic_DNA"/>
</dbReference>
<proteinExistence type="predicted"/>
<gene>
    <name evidence="1" type="ORF">COX64_05175</name>
</gene>
<dbReference type="AlphaFoldDB" id="A0A2M7W0I3"/>
<comment type="caution">
    <text evidence="1">The sequence shown here is derived from an EMBL/GenBank/DDBJ whole genome shotgun (WGS) entry which is preliminary data.</text>
</comment>
<dbReference type="Proteomes" id="UP000228952">
    <property type="component" value="Unassembled WGS sequence"/>
</dbReference>
<reference evidence="2" key="1">
    <citation type="submission" date="2017-09" db="EMBL/GenBank/DDBJ databases">
        <title>Depth-based differentiation of microbial function through sediment-hosted aquifers and enrichment of novel symbionts in the deep terrestrial subsurface.</title>
        <authorList>
            <person name="Probst A.J."/>
            <person name="Ladd B."/>
            <person name="Jarett J.K."/>
            <person name="Geller-Mcgrath D.E."/>
            <person name="Sieber C.M.K."/>
            <person name="Emerson J.B."/>
            <person name="Anantharaman K."/>
            <person name="Thomas B.C."/>
            <person name="Malmstrom R."/>
            <person name="Stieglmeier M."/>
            <person name="Klingl A."/>
            <person name="Woyke T."/>
            <person name="Ryan C.M."/>
            <person name="Banfield J.F."/>
        </authorList>
    </citation>
    <scope>NUCLEOTIDE SEQUENCE [LARGE SCALE GENOMIC DNA]</scope>
</reference>
<organism evidence="1 2">
    <name type="scientific">Candidatus Dojkabacteria bacterium CG_4_10_14_0_2_um_filter_Dojkabacteria_WS6_41_15</name>
    <dbReference type="NCBI Taxonomy" id="2014249"/>
    <lineage>
        <taxon>Bacteria</taxon>
        <taxon>Candidatus Dojkabacteria</taxon>
    </lineage>
</organism>
<evidence type="ECO:0000313" key="1">
    <source>
        <dbReference type="EMBL" id="PJA12075.1"/>
    </source>
</evidence>
<name>A0A2M7W0I3_9BACT</name>
<sequence length="266" mass="29482">MTPILLETTRETPVFVGSGDQIRHQLYDKYPSEGQRSAIDLVARLTTVGAVAIDWLARGGTQSSRNPITKLASELFDIERNGKGANGVVFSQATSVEIAENLRSFKGHLGIARNRFKSVASEHYVAAIFGEKEFVEIPEDITPIQRQLLDFAHSPLGKVLGGAIQRVFRIERVLGVSTITREAAVQRILKEFDKFRSLDLGYVSAMQSVDREIKQIAGPHDPAILLLYGQILVAAENYFGISGDDLKKLHYAVMFRDHGIMVSIEE</sequence>
<accession>A0A2M7W0I3</accession>
<evidence type="ECO:0000313" key="2">
    <source>
        <dbReference type="Proteomes" id="UP000228952"/>
    </source>
</evidence>